<keyword evidence="14" id="KW-1185">Reference proteome</keyword>
<keyword evidence="6" id="KW-0862">Zinc</keyword>
<evidence type="ECO:0000313" key="13">
    <source>
        <dbReference type="EMBL" id="KAK0435482.1"/>
    </source>
</evidence>
<feature type="compositionally biased region" description="Polar residues" evidence="11">
    <location>
        <begin position="59"/>
        <end position="72"/>
    </location>
</feature>
<dbReference type="InterPro" id="IPR050717">
    <property type="entry name" value="C2H2-ZF_Transcription_Reg"/>
</dbReference>
<dbReference type="Pfam" id="PF00096">
    <property type="entry name" value="zf-C2H2"/>
    <property type="match status" value="2"/>
</dbReference>
<proteinExistence type="inferred from homology"/>
<evidence type="ECO:0000256" key="2">
    <source>
        <dbReference type="ARBA" id="ARBA00006991"/>
    </source>
</evidence>
<dbReference type="FunFam" id="3.30.160.60:FF:000193">
    <property type="entry name" value="Zinc finger protein 300"/>
    <property type="match status" value="1"/>
</dbReference>
<evidence type="ECO:0000256" key="5">
    <source>
        <dbReference type="ARBA" id="ARBA00022771"/>
    </source>
</evidence>
<comment type="caution">
    <text evidence="13">The sequence shown here is derived from an EMBL/GenBank/DDBJ whole genome shotgun (WGS) entry which is preliminary data.</text>
</comment>
<dbReference type="GO" id="GO:0000977">
    <property type="term" value="F:RNA polymerase II transcription regulatory region sequence-specific DNA binding"/>
    <property type="evidence" value="ECO:0007669"/>
    <property type="project" value="TreeGrafter"/>
</dbReference>
<dbReference type="Gene3D" id="3.30.160.60">
    <property type="entry name" value="Classic Zinc Finger"/>
    <property type="match status" value="2"/>
</dbReference>
<dbReference type="InterPro" id="IPR013087">
    <property type="entry name" value="Znf_C2H2_type"/>
</dbReference>
<evidence type="ECO:0000256" key="9">
    <source>
        <dbReference type="ARBA" id="ARBA00023242"/>
    </source>
</evidence>
<evidence type="ECO:0000313" key="14">
    <source>
        <dbReference type="Proteomes" id="UP001175226"/>
    </source>
</evidence>
<reference evidence="13" key="1">
    <citation type="submission" date="2023-06" db="EMBL/GenBank/DDBJ databases">
        <authorList>
            <consortium name="Lawrence Berkeley National Laboratory"/>
            <person name="Ahrendt S."/>
            <person name="Sahu N."/>
            <person name="Indic B."/>
            <person name="Wong-Bajracharya J."/>
            <person name="Merenyi Z."/>
            <person name="Ke H.-M."/>
            <person name="Monk M."/>
            <person name="Kocsube S."/>
            <person name="Drula E."/>
            <person name="Lipzen A."/>
            <person name="Balint B."/>
            <person name="Henrissat B."/>
            <person name="Andreopoulos B."/>
            <person name="Martin F.M."/>
            <person name="Harder C.B."/>
            <person name="Rigling D."/>
            <person name="Ford K.L."/>
            <person name="Foster G.D."/>
            <person name="Pangilinan J."/>
            <person name="Papanicolaou A."/>
            <person name="Barry K."/>
            <person name="LaButti K."/>
            <person name="Viragh M."/>
            <person name="Koriabine M."/>
            <person name="Yan M."/>
            <person name="Riley R."/>
            <person name="Champramary S."/>
            <person name="Plett K.L."/>
            <person name="Tsai I.J."/>
            <person name="Slot J."/>
            <person name="Sipos G."/>
            <person name="Plett J."/>
            <person name="Nagy L.G."/>
            <person name="Grigoriev I.V."/>
        </authorList>
    </citation>
    <scope>NUCLEOTIDE SEQUENCE</scope>
    <source>
        <strain evidence="13">FPL87.14</strain>
    </source>
</reference>
<dbReference type="InterPro" id="IPR036236">
    <property type="entry name" value="Znf_C2H2_sf"/>
</dbReference>
<feature type="domain" description="C2H2-type" evidence="12">
    <location>
        <begin position="133"/>
        <end position="162"/>
    </location>
</feature>
<comment type="similarity">
    <text evidence="2">Belongs to the krueppel C2H2-type zinc-finger protein family.</text>
</comment>
<keyword evidence="3" id="KW-0479">Metal-binding</keyword>
<evidence type="ECO:0000256" key="6">
    <source>
        <dbReference type="ARBA" id="ARBA00022833"/>
    </source>
</evidence>
<dbReference type="SUPFAM" id="SSF57667">
    <property type="entry name" value="beta-beta-alpha zinc fingers"/>
    <property type="match status" value="1"/>
</dbReference>
<dbReference type="SMART" id="SM00355">
    <property type="entry name" value="ZnF_C2H2"/>
    <property type="match status" value="2"/>
</dbReference>
<dbReference type="GO" id="GO:0005634">
    <property type="term" value="C:nucleus"/>
    <property type="evidence" value="ECO:0007669"/>
    <property type="project" value="UniProtKB-SubCell"/>
</dbReference>
<evidence type="ECO:0000259" key="12">
    <source>
        <dbReference type="PROSITE" id="PS50157"/>
    </source>
</evidence>
<dbReference type="PROSITE" id="PS50157">
    <property type="entry name" value="ZINC_FINGER_C2H2_2"/>
    <property type="match status" value="2"/>
</dbReference>
<keyword evidence="4" id="KW-0677">Repeat</keyword>
<feature type="compositionally biased region" description="Low complexity" evidence="11">
    <location>
        <begin position="73"/>
        <end position="86"/>
    </location>
</feature>
<dbReference type="PANTHER" id="PTHR14196:SF0">
    <property type="entry name" value="PROTEIN BOWEL"/>
    <property type="match status" value="1"/>
</dbReference>
<dbReference type="AlphaFoldDB" id="A0AA39MIF0"/>
<comment type="subcellular location">
    <subcellularLocation>
        <location evidence="1">Nucleus</location>
    </subcellularLocation>
</comment>
<name>A0AA39MIF0_9AGAR</name>
<keyword evidence="7" id="KW-0805">Transcription regulation</keyword>
<keyword evidence="8" id="KW-0804">Transcription</keyword>
<gene>
    <name evidence="13" type="ORF">EV421DRAFT_1228212</name>
</gene>
<evidence type="ECO:0000256" key="1">
    <source>
        <dbReference type="ARBA" id="ARBA00004123"/>
    </source>
</evidence>
<organism evidence="13 14">
    <name type="scientific">Armillaria borealis</name>
    <dbReference type="NCBI Taxonomy" id="47425"/>
    <lineage>
        <taxon>Eukaryota</taxon>
        <taxon>Fungi</taxon>
        <taxon>Dikarya</taxon>
        <taxon>Basidiomycota</taxon>
        <taxon>Agaricomycotina</taxon>
        <taxon>Agaricomycetes</taxon>
        <taxon>Agaricomycetidae</taxon>
        <taxon>Agaricales</taxon>
        <taxon>Marasmiineae</taxon>
        <taxon>Physalacriaceae</taxon>
        <taxon>Armillaria</taxon>
    </lineage>
</organism>
<evidence type="ECO:0000256" key="8">
    <source>
        <dbReference type="ARBA" id="ARBA00023163"/>
    </source>
</evidence>
<evidence type="ECO:0000256" key="3">
    <source>
        <dbReference type="ARBA" id="ARBA00022723"/>
    </source>
</evidence>
<dbReference type="EMBL" id="JAUEPT010000062">
    <property type="protein sequence ID" value="KAK0435482.1"/>
    <property type="molecule type" value="Genomic_DNA"/>
</dbReference>
<evidence type="ECO:0000256" key="7">
    <source>
        <dbReference type="ARBA" id="ARBA00023015"/>
    </source>
</evidence>
<feature type="domain" description="C2H2-type" evidence="12">
    <location>
        <begin position="105"/>
        <end position="132"/>
    </location>
</feature>
<evidence type="ECO:0000256" key="4">
    <source>
        <dbReference type="ARBA" id="ARBA00022737"/>
    </source>
</evidence>
<accession>A0AA39MIF0</accession>
<feature type="region of interest" description="Disordered" evidence="11">
    <location>
        <begin position="207"/>
        <end position="230"/>
    </location>
</feature>
<protein>
    <recommendedName>
        <fullName evidence="12">C2H2-type domain-containing protein</fullName>
    </recommendedName>
</protein>
<dbReference type="Proteomes" id="UP001175226">
    <property type="component" value="Unassembled WGS sequence"/>
</dbReference>
<keyword evidence="5 10" id="KW-0863">Zinc-finger</keyword>
<dbReference type="GO" id="GO:0000981">
    <property type="term" value="F:DNA-binding transcription factor activity, RNA polymerase II-specific"/>
    <property type="evidence" value="ECO:0007669"/>
    <property type="project" value="TreeGrafter"/>
</dbReference>
<dbReference type="PANTHER" id="PTHR14196">
    <property type="entry name" value="ODD-SKIPPED - RELATED"/>
    <property type="match status" value="1"/>
</dbReference>
<feature type="region of interest" description="Disordered" evidence="11">
    <location>
        <begin position="29"/>
        <end position="100"/>
    </location>
</feature>
<keyword evidence="9" id="KW-0539">Nucleus</keyword>
<sequence length="268" mass="30287">MMTNTVSLPGIRDMFPEHLLRTLPEVRRVPSTTIPPSGYAQPPISHSRYSFDILRPDPASTSLRRIPSSASLPYQPQSFPQPRRQSTPTSSEEGEDVLGEHDRKHVCTMCNKRFNRPSSLRIHVNTHTGATPFQCPFPGCGRGFNVNSNMRRHYRNHTNSSCASPIPAPLLSSPSHTLSSSIPHSSLPYHKHQINVSEYVWCPPPSSITSSDEEEQPTYKSRPSLESHRRRGYEKFHKEIHFDRHRVSDVRTTRDPDCLAVAALAVYS</sequence>
<evidence type="ECO:0000256" key="10">
    <source>
        <dbReference type="PROSITE-ProRule" id="PRU00042"/>
    </source>
</evidence>
<dbReference type="GO" id="GO:0008270">
    <property type="term" value="F:zinc ion binding"/>
    <property type="evidence" value="ECO:0007669"/>
    <property type="project" value="UniProtKB-KW"/>
</dbReference>
<dbReference type="PROSITE" id="PS00028">
    <property type="entry name" value="ZINC_FINGER_C2H2_1"/>
    <property type="match status" value="2"/>
</dbReference>
<evidence type="ECO:0000256" key="11">
    <source>
        <dbReference type="SAM" id="MobiDB-lite"/>
    </source>
</evidence>